<keyword evidence="2" id="KW-1185">Reference proteome</keyword>
<sequence>MPVPQTEDWRAIAAEFQERWNFPNCIGAIDGKHVVIQAAGKFMFNYRLSRARQNTTSDKINHEGEVALKQQY</sequence>
<dbReference type="Proteomes" id="UP001219934">
    <property type="component" value="Unassembled WGS sequence"/>
</dbReference>
<name>A0AAD6BIJ6_9TELE</name>
<gene>
    <name evidence="1" type="ORF">JOQ06_023422</name>
</gene>
<evidence type="ECO:0008006" key="3">
    <source>
        <dbReference type="Google" id="ProtNLM"/>
    </source>
</evidence>
<reference evidence="1" key="1">
    <citation type="submission" date="2022-11" db="EMBL/GenBank/DDBJ databases">
        <title>Chromosome-level genome of Pogonophryne albipinna.</title>
        <authorList>
            <person name="Jo E."/>
        </authorList>
    </citation>
    <scope>NUCLEOTIDE SEQUENCE</scope>
    <source>
        <strain evidence="1">SGF0006</strain>
        <tissue evidence="1">Muscle</tissue>
    </source>
</reference>
<organism evidence="1 2">
    <name type="scientific">Pogonophryne albipinna</name>
    <dbReference type="NCBI Taxonomy" id="1090488"/>
    <lineage>
        <taxon>Eukaryota</taxon>
        <taxon>Metazoa</taxon>
        <taxon>Chordata</taxon>
        <taxon>Craniata</taxon>
        <taxon>Vertebrata</taxon>
        <taxon>Euteleostomi</taxon>
        <taxon>Actinopterygii</taxon>
        <taxon>Neopterygii</taxon>
        <taxon>Teleostei</taxon>
        <taxon>Neoteleostei</taxon>
        <taxon>Acanthomorphata</taxon>
        <taxon>Eupercaria</taxon>
        <taxon>Perciformes</taxon>
        <taxon>Notothenioidei</taxon>
        <taxon>Pogonophryne</taxon>
    </lineage>
</organism>
<accession>A0AAD6BIJ6</accession>
<comment type="caution">
    <text evidence="1">The sequence shown here is derived from an EMBL/GenBank/DDBJ whole genome shotgun (WGS) entry which is preliminary data.</text>
</comment>
<dbReference type="EMBL" id="JAPTMU010000003">
    <property type="protein sequence ID" value="KAJ4945744.1"/>
    <property type="molecule type" value="Genomic_DNA"/>
</dbReference>
<protein>
    <recommendedName>
        <fullName evidence="3">DDE Tnp4 domain-containing protein</fullName>
    </recommendedName>
</protein>
<evidence type="ECO:0000313" key="1">
    <source>
        <dbReference type="EMBL" id="KAJ4945744.1"/>
    </source>
</evidence>
<dbReference type="AlphaFoldDB" id="A0AAD6BIJ6"/>
<proteinExistence type="predicted"/>
<evidence type="ECO:0000313" key="2">
    <source>
        <dbReference type="Proteomes" id="UP001219934"/>
    </source>
</evidence>